<reference evidence="3" key="1">
    <citation type="journal article" date="2022" name="Int. J. Syst. Evol. Microbiol.">
        <title>Cellulosimicrobium protaetiae sp. nov., isolated from the gut of the larva of Protaetia brevitarsis seulensis.</title>
        <authorList>
            <person name="Le Han H."/>
            <person name="Nguyen T.T.H."/>
            <person name="Li Z."/>
            <person name="Shin N.R."/>
            <person name="Kim S.G."/>
        </authorList>
    </citation>
    <scope>NUCLEOTIDE SEQUENCE [LARGE SCALE GENOMIC DNA]</scope>
    <source>
        <strain evidence="3">BI34</strain>
    </source>
</reference>
<organism evidence="2 3">
    <name type="scientific">Cellulosimicrobium protaetiae</name>
    <dbReference type="NCBI Taxonomy" id="2587808"/>
    <lineage>
        <taxon>Bacteria</taxon>
        <taxon>Bacillati</taxon>
        <taxon>Actinomycetota</taxon>
        <taxon>Actinomycetes</taxon>
        <taxon>Micrococcales</taxon>
        <taxon>Promicromonosporaceae</taxon>
        <taxon>Cellulosimicrobium</taxon>
    </lineage>
</organism>
<dbReference type="EMBL" id="CP052757">
    <property type="protein sequence ID" value="QJW35485.1"/>
    <property type="molecule type" value="Genomic_DNA"/>
</dbReference>
<dbReference type="RefSeq" id="WP_154797652.1">
    <property type="nucleotide sequence ID" value="NZ_CP052757.1"/>
</dbReference>
<dbReference type="AlphaFoldDB" id="A0A6M5UE07"/>
<dbReference type="KEGG" id="cprt:FIC82_003985"/>
<keyword evidence="3" id="KW-1185">Reference proteome</keyword>
<dbReference type="Proteomes" id="UP000451354">
    <property type="component" value="Chromosome"/>
</dbReference>
<evidence type="ECO:0000313" key="2">
    <source>
        <dbReference type="EMBL" id="QJW35485.1"/>
    </source>
</evidence>
<sequence>MARRSVTSSWSRPATGRQIAALKAHGNYDGKYYSAGRASQTISRSVRGSSGVSTSAPRSWDAPAFPTSTARLLADLLQVPNELDALIGAAQGPDLSSRSTTDDDPVESIEITVVPDESAPTEPRITFESTVVRNPEWSEAAVLGVRFMSNVRFSKGIASRQESSAPQFMSGVEFDG</sequence>
<feature type="region of interest" description="Disordered" evidence="1">
    <location>
        <begin position="38"/>
        <end position="61"/>
    </location>
</feature>
<name>A0A6M5UE07_9MICO</name>
<gene>
    <name evidence="2" type="ORF">FIC82_003985</name>
</gene>
<feature type="compositionally biased region" description="Low complexity" evidence="1">
    <location>
        <begin position="43"/>
        <end position="53"/>
    </location>
</feature>
<protein>
    <submittedName>
        <fullName evidence="2">Uncharacterized protein</fullName>
    </submittedName>
</protein>
<proteinExistence type="predicted"/>
<dbReference type="OrthoDB" id="5145093at2"/>
<accession>A0A6M5UE07</accession>
<evidence type="ECO:0000256" key="1">
    <source>
        <dbReference type="SAM" id="MobiDB-lite"/>
    </source>
</evidence>
<evidence type="ECO:0000313" key="3">
    <source>
        <dbReference type="Proteomes" id="UP000451354"/>
    </source>
</evidence>